<dbReference type="SMART" id="SM00408">
    <property type="entry name" value="IGc2"/>
    <property type="match status" value="1"/>
</dbReference>
<dbReference type="SUPFAM" id="SSF48726">
    <property type="entry name" value="Immunoglobulin"/>
    <property type="match status" value="2"/>
</dbReference>
<dbReference type="OrthoDB" id="6159398at2759"/>
<evidence type="ECO:0000256" key="3">
    <source>
        <dbReference type="ARBA" id="ARBA00023180"/>
    </source>
</evidence>
<dbReference type="Gene3D" id="2.60.40.10">
    <property type="entry name" value="Immunoglobulins"/>
    <property type="match status" value="2"/>
</dbReference>
<dbReference type="PROSITE" id="PS50835">
    <property type="entry name" value="IG_LIKE"/>
    <property type="match status" value="1"/>
</dbReference>
<evidence type="ECO:0000313" key="6">
    <source>
        <dbReference type="EMBL" id="OWK15585.1"/>
    </source>
</evidence>
<keyword evidence="1" id="KW-0732">Signal</keyword>
<keyword evidence="4" id="KW-0393">Immunoglobulin domain</keyword>
<keyword evidence="2" id="KW-1015">Disulfide bond</keyword>
<dbReference type="AlphaFoldDB" id="A0A212DBI0"/>
<evidence type="ECO:0000313" key="7">
    <source>
        <dbReference type="Proteomes" id="UP000242450"/>
    </source>
</evidence>
<dbReference type="Proteomes" id="UP000242450">
    <property type="component" value="Chromosome 4"/>
</dbReference>
<name>A0A212DBI0_CEREH</name>
<gene>
    <name evidence="6" type="ORF">Celaphus_00004790</name>
</gene>
<evidence type="ECO:0000256" key="2">
    <source>
        <dbReference type="ARBA" id="ARBA00023157"/>
    </source>
</evidence>
<evidence type="ECO:0000256" key="1">
    <source>
        <dbReference type="ARBA" id="ARBA00022729"/>
    </source>
</evidence>
<reference evidence="6 7" key="1">
    <citation type="journal article" date="2018" name="Mol. Genet. Genomics">
        <title>The red deer Cervus elaphus genome CerEla1.0: sequencing, annotating, genes, and chromosomes.</title>
        <authorList>
            <person name="Bana N.A."/>
            <person name="Nyiri A."/>
            <person name="Nagy J."/>
            <person name="Frank K."/>
            <person name="Nagy T."/>
            <person name="Steger V."/>
            <person name="Schiller M."/>
            <person name="Lakatos P."/>
            <person name="Sugar L."/>
            <person name="Horn P."/>
            <person name="Barta E."/>
            <person name="Orosz L."/>
        </authorList>
    </citation>
    <scope>NUCLEOTIDE SEQUENCE [LARGE SCALE GENOMIC DNA]</scope>
    <source>
        <strain evidence="6">Hungarian</strain>
    </source>
</reference>
<dbReference type="InterPro" id="IPR007110">
    <property type="entry name" value="Ig-like_dom"/>
</dbReference>
<sequence>MDITSLTGVVGQQSLLVIENTPEDVQEYSWHRGANDTEENLIISYNATSHSQQKGPMYSGRESMISTGALLIKESRLNDTGNYTVRAAAISDTQRATGWLEVQEFETLDISVNASIVLEDVDSMAAICHTNNTEVQWYVAHTLVSSSERTAISPDTKTLIITRVKNYDSPLQCGVKIVLGTVIQRSELIYLTMACDEASNDNSILPAEIGSQVEMVCVFNGAPESKYRWIHNGSLLSFSEKNFTLPSLTWDQMGRHRCIVENNLTQLTLYEEVQVQRPRECSSGLLPSPNLPTSVPLPRQRLSSGMPSLPCVAMLTIVG</sequence>
<evidence type="ECO:0000259" key="5">
    <source>
        <dbReference type="PROSITE" id="PS50835"/>
    </source>
</evidence>
<dbReference type="InterPro" id="IPR036179">
    <property type="entry name" value="Ig-like_dom_sf"/>
</dbReference>
<protein>
    <recommendedName>
        <fullName evidence="5">Ig-like domain-containing protein</fullName>
    </recommendedName>
</protein>
<dbReference type="PANTHER" id="PTHR44337">
    <property type="entry name" value="CARCINOEMBRYONIC ANTIGEN-RELATED CELL ADHESION MOLECULE 8"/>
    <property type="match status" value="1"/>
</dbReference>
<dbReference type="InterPro" id="IPR013783">
    <property type="entry name" value="Ig-like_fold"/>
</dbReference>
<proteinExistence type="predicted"/>
<dbReference type="PANTHER" id="PTHR44337:SF10">
    <property type="entry name" value="CARCINOEMBRYONIC ANTIGEN-RELATED CELL ADHESION MOLECULE 18"/>
    <property type="match status" value="1"/>
</dbReference>
<dbReference type="SMART" id="SM00409">
    <property type="entry name" value="IG"/>
    <property type="match status" value="2"/>
</dbReference>
<feature type="non-terminal residue" evidence="6">
    <location>
        <position position="319"/>
    </location>
</feature>
<comment type="caution">
    <text evidence="6">The sequence shown here is derived from an EMBL/GenBank/DDBJ whole genome shotgun (WGS) entry which is preliminary data.</text>
</comment>
<dbReference type="EMBL" id="MKHE01000004">
    <property type="protein sequence ID" value="OWK15585.1"/>
    <property type="molecule type" value="Genomic_DNA"/>
</dbReference>
<dbReference type="InterPro" id="IPR013106">
    <property type="entry name" value="Ig_V-set"/>
</dbReference>
<evidence type="ECO:0000256" key="4">
    <source>
        <dbReference type="ARBA" id="ARBA00023319"/>
    </source>
</evidence>
<dbReference type="Pfam" id="PF07686">
    <property type="entry name" value="V-set"/>
    <property type="match status" value="1"/>
</dbReference>
<dbReference type="InterPro" id="IPR003599">
    <property type="entry name" value="Ig_sub"/>
</dbReference>
<accession>A0A212DBI0</accession>
<dbReference type="InterPro" id="IPR003598">
    <property type="entry name" value="Ig_sub2"/>
</dbReference>
<keyword evidence="3" id="KW-0325">Glycoprotein</keyword>
<dbReference type="InterPro" id="IPR052598">
    <property type="entry name" value="IgSF_CEA-related"/>
</dbReference>
<dbReference type="Pfam" id="PF13895">
    <property type="entry name" value="Ig_2"/>
    <property type="match status" value="1"/>
</dbReference>
<organism evidence="6 7">
    <name type="scientific">Cervus elaphus hippelaphus</name>
    <name type="common">European red deer</name>
    <dbReference type="NCBI Taxonomy" id="46360"/>
    <lineage>
        <taxon>Eukaryota</taxon>
        <taxon>Metazoa</taxon>
        <taxon>Chordata</taxon>
        <taxon>Craniata</taxon>
        <taxon>Vertebrata</taxon>
        <taxon>Euteleostomi</taxon>
        <taxon>Mammalia</taxon>
        <taxon>Eutheria</taxon>
        <taxon>Laurasiatheria</taxon>
        <taxon>Artiodactyla</taxon>
        <taxon>Ruminantia</taxon>
        <taxon>Pecora</taxon>
        <taxon>Cervidae</taxon>
        <taxon>Cervinae</taxon>
        <taxon>Cervus</taxon>
    </lineage>
</organism>
<feature type="domain" description="Ig-like" evidence="5">
    <location>
        <begin position="210"/>
        <end position="274"/>
    </location>
</feature>
<keyword evidence="7" id="KW-1185">Reference proteome</keyword>